<name>A0ABS9S9T0_9GAMM</name>
<sequence length="197" mass="23389">MEYNKLDQLIKDIKNNTIDINEKPELIQFVEYEEDYDLLLAKLSLLKRILGYNYFSDNRIEAIAKKMQSKKYNGMFFKNGFCIFSSVDKNKVEIQKLRKYIILAPEILKAYTSREFDFNEVPDPVDYLYPRQFTTKHNIDVVQKNKGKRSRYTIIITSSDVDLTVIQRDEFTGLPVEFGFEGKEREYLISLLESYRQ</sequence>
<proteinExistence type="predicted"/>
<dbReference type="Proteomes" id="UP001320609">
    <property type="component" value="Unassembled WGS sequence"/>
</dbReference>
<reference evidence="1 2" key="1">
    <citation type="submission" date="2022-03" db="EMBL/GenBank/DDBJ databases">
        <title>Genomic signatures underlying metal tolerance in selected Arctic bacterial isolates.</title>
        <authorList>
            <person name="Thomas F.A."/>
            <person name="Venkatachalam S."/>
            <person name="Krishnan K.P."/>
        </authorList>
    </citation>
    <scope>NUCLEOTIDE SEQUENCE [LARGE SCALE GENOMIC DNA]</scope>
    <source>
        <strain evidence="1 2">HM116</strain>
    </source>
</reference>
<dbReference type="RefSeq" id="WP_240719166.1">
    <property type="nucleotide sequence ID" value="NZ_JAKVTW010000013.1"/>
</dbReference>
<organism evidence="1 2">
    <name type="scientific">Vreelandella neptunia</name>
    <dbReference type="NCBI Taxonomy" id="115551"/>
    <lineage>
        <taxon>Bacteria</taxon>
        <taxon>Pseudomonadati</taxon>
        <taxon>Pseudomonadota</taxon>
        <taxon>Gammaproteobacteria</taxon>
        <taxon>Oceanospirillales</taxon>
        <taxon>Halomonadaceae</taxon>
        <taxon>Vreelandella</taxon>
    </lineage>
</organism>
<comment type="caution">
    <text evidence="1">The sequence shown here is derived from an EMBL/GenBank/DDBJ whole genome shotgun (WGS) entry which is preliminary data.</text>
</comment>
<protein>
    <submittedName>
        <fullName evidence="1">Uncharacterized protein</fullName>
    </submittedName>
</protein>
<dbReference type="EMBL" id="JAKVTW010000013">
    <property type="protein sequence ID" value="MCH4812872.1"/>
    <property type="molecule type" value="Genomic_DNA"/>
</dbReference>
<gene>
    <name evidence="1" type="ORF">MLE19_16170</name>
</gene>
<keyword evidence="2" id="KW-1185">Reference proteome</keyword>
<evidence type="ECO:0000313" key="2">
    <source>
        <dbReference type="Proteomes" id="UP001320609"/>
    </source>
</evidence>
<evidence type="ECO:0000313" key="1">
    <source>
        <dbReference type="EMBL" id="MCH4812872.1"/>
    </source>
</evidence>
<accession>A0ABS9S9T0</accession>